<dbReference type="AlphaFoldDB" id="A0A8J5XWU2"/>
<proteinExistence type="predicted"/>
<dbReference type="EMBL" id="JAGTXO010000001">
    <property type="protein sequence ID" value="KAG8470506.1"/>
    <property type="molecule type" value="Genomic_DNA"/>
</dbReference>
<evidence type="ECO:0000313" key="2">
    <source>
        <dbReference type="Proteomes" id="UP000751190"/>
    </source>
</evidence>
<accession>A0A8J5XWU2</accession>
<organism evidence="1 2">
    <name type="scientific">Diacronema lutheri</name>
    <name type="common">Unicellular marine alga</name>
    <name type="synonym">Monochrysis lutheri</name>
    <dbReference type="NCBI Taxonomy" id="2081491"/>
    <lineage>
        <taxon>Eukaryota</taxon>
        <taxon>Haptista</taxon>
        <taxon>Haptophyta</taxon>
        <taxon>Pavlovophyceae</taxon>
        <taxon>Pavlovales</taxon>
        <taxon>Pavlovaceae</taxon>
        <taxon>Diacronema</taxon>
    </lineage>
</organism>
<gene>
    <name evidence="1" type="ORF">KFE25_008927</name>
</gene>
<comment type="caution">
    <text evidence="1">The sequence shown here is derived from an EMBL/GenBank/DDBJ whole genome shotgun (WGS) entry which is preliminary data.</text>
</comment>
<reference evidence="1" key="1">
    <citation type="submission" date="2021-05" db="EMBL/GenBank/DDBJ databases">
        <title>The genome of the haptophyte Pavlova lutheri (Diacronema luteri, Pavlovales) - a model for lipid biosynthesis in eukaryotic algae.</title>
        <authorList>
            <person name="Hulatt C.J."/>
            <person name="Posewitz M.C."/>
        </authorList>
    </citation>
    <scope>NUCLEOTIDE SEQUENCE</scope>
    <source>
        <strain evidence="1">NIVA-4/92</strain>
    </source>
</reference>
<dbReference type="OrthoDB" id="10342126at2759"/>
<evidence type="ECO:0000313" key="1">
    <source>
        <dbReference type="EMBL" id="KAG8470506.1"/>
    </source>
</evidence>
<protein>
    <submittedName>
        <fullName evidence="1">Uncharacterized protein</fullName>
    </submittedName>
</protein>
<dbReference type="Proteomes" id="UP000751190">
    <property type="component" value="Unassembled WGS sequence"/>
</dbReference>
<name>A0A8J5XWU2_DIALT</name>
<sequence>MPGFDVLLRAPIMTVFFHQQGRAAANMHTDDLDIDAPSQLNNLDRGKKISVARAVQTMQHGRFERTQRKWYLEQAIKRSNETRPGRMYIDPYGATTGNLWAENYEMKRYQKGGQTSLAGRSQLLQFTPLVQRKMDRRQLERSQFVLDETTRIGDRFIPALKPVCKRDIGPDPYDVGRGDLWGIADVGLGRDKSLWTSESLRRRDSSIVRPQKLRMQTTL</sequence>
<keyword evidence="2" id="KW-1185">Reference proteome</keyword>